<comment type="caution">
    <text evidence="2">The sequence shown here is derived from an EMBL/GenBank/DDBJ whole genome shotgun (WGS) entry which is preliminary data.</text>
</comment>
<feature type="signal peptide" evidence="1">
    <location>
        <begin position="1"/>
        <end position="18"/>
    </location>
</feature>
<organism evidence="2 3">
    <name type="scientific">Cylicocyclus nassatus</name>
    <name type="common">Nematode worm</name>
    <dbReference type="NCBI Taxonomy" id="53992"/>
    <lineage>
        <taxon>Eukaryota</taxon>
        <taxon>Metazoa</taxon>
        <taxon>Ecdysozoa</taxon>
        <taxon>Nematoda</taxon>
        <taxon>Chromadorea</taxon>
        <taxon>Rhabditida</taxon>
        <taxon>Rhabditina</taxon>
        <taxon>Rhabditomorpha</taxon>
        <taxon>Strongyloidea</taxon>
        <taxon>Strongylidae</taxon>
        <taxon>Cylicocyclus</taxon>
    </lineage>
</organism>
<feature type="chain" id="PRO_5041379257" description="Apple domain-containing protein" evidence="1">
    <location>
        <begin position="19"/>
        <end position="173"/>
    </location>
</feature>
<dbReference type="EMBL" id="CATQJL010000223">
    <property type="protein sequence ID" value="CAJ0600010.1"/>
    <property type="molecule type" value="Genomic_DNA"/>
</dbReference>
<keyword evidence="1" id="KW-0732">Signal</keyword>
<gene>
    <name evidence="2" type="ORF">CYNAS_LOCUS11993</name>
</gene>
<evidence type="ECO:0000256" key="1">
    <source>
        <dbReference type="SAM" id="SignalP"/>
    </source>
</evidence>
<keyword evidence="3" id="KW-1185">Reference proteome</keyword>
<evidence type="ECO:0000313" key="3">
    <source>
        <dbReference type="Proteomes" id="UP001176961"/>
    </source>
</evidence>
<protein>
    <recommendedName>
        <fullName evidence="4">Apple domain-containing protein</fullName>
    </recommendedName>
</protein>
<evidence type="ECO:0008006" key="4">
    <source>
        <dbReference type="Google" id="ProtNLM"/>
    </source>
</evidence>
<dbReference type="AlphaFoldDB" id="A0AA36GX64"/>
<name>A0AA36GX64_CYLNA</name>
<proteinExistence type="predicted"/>
<accession>A0AA36GX64</accession>
<sequence length="173" mass="20125">MEWLAIIILCIQFGWISPCVFDKVEVVPGLVYQEMIKDESGCFAACYENNTCIALAYRKSTRTFLKISMKFLLFLSLLGACLSVLTSAQPGESEKEYRWPRWPPLHPYVCCKPRCLEVRFEEYQRYKPPSPLFDSLKECEKYCSSIRFNASIVKDCDDFYDKTIVPGLNLDFY</sequence>
<dbReference type="Proteomes" id="UP001176961">
    <property type="component" value="Unassembled WGS sequence"/>
</dbReference>
<evidence type="ECO:0000313" key="2">
    <source>
        <dbReference type="EMBL" id="CAJ0600010.1"/>
    </source>
</evidence>
<reference evidence="2" key="1">
    <citation type="submission" date="2023-07" db="EMBL/GenBank/DDBJ databases">
        <authorList>
            <consortium name="CYATHOMIX"/>
        </authorList>
    </citation>
    <scope>NUCLEOTIDE SEQUENCE</scope>
    <source>
        <strain evidence="2">N/A</strain>
    </source>
</reference>